<dbReference type="Gene3D" id="3.90.960.10">
    <property type="entry name" value="YbaK/aminoacyl-tRNA synthetase-associated domain"/>
    <property type="match status" value="1"/>
</dbReference>
<dbReference type="InterPro" id="IPR007214">
    <property type="entry name" value="YbaK/aa-tRNA-synth-assoc-dom"/>
</dbReference>
<dbReference type="Pfam" id="PF04073">
    <property type="entry name" value="tRNA_edit"/>
    <property type="match status" value="1"/>
</dbReference>
<accession>A0A8E2X232</accession>
<evidence type="ECO:0000313" key="2">
    <source>
        <dbReference type="EMBL" id="EWC60860.1"/>
    </source>
</evidence>
<dbReference type="GO" id="GO:0002161">
    <property type="term" value="F:aminoacyl-tRNA deacylase activity"/>
    <property type="evidence" value="ECO:0007669"/>
    <property type="project" value="InterPro"/>
</dbReference>
<gene>
    <name evidence="2" type="ORF">UO65_3790</name>
</gene>
<sequence length="158" mass="17234">MSAVTQRIQEYFEANGVASRVIEHERAASADEYHRVLGTRYSQQAKAVFLRHKRPGAKGFAVLALPAQKRADLARAAELLSAREVRLGTEEQMRETTGCSFGELPPIGGLFGLPLVMDVDLLAEDEIFFNAGDLCVSLAVAPADLRALEKPVLYSSES</sequence>
<accession>W7IJ52</accession>
<dbReference type="OrthoDB" id="5192270at2"/>
<dbReference type="STRING" id="909613.UO65_3790"/>
<feature type="domain" description="YbaK/aminoacyl-tRNA synthetase-associated" evidence="1">
    <location>
        <begin position="24"/>
        <end position="147"/>
    </location>
</feature>
<dbReference type="EMBL" id="AYXG01000139">
    <property type="protein sequence ID" value="EWC60860.1"/>
    <property type="molecule type" value="Genomic_DNA"/>
</dbReference>
<reference evidence="2 3" key="1">
    <citation type="journal article" date="2014" name="Genome Announc.">
        <title>Draft Genome Sequence of the Antitrypanosomally Active Sponge-Associated Bacterium Actinokineospora sp. Strain EG49.</title>
        <authorList>
            <person name="Harjes J."/>
            <person name="Ryu T."/>
            <person name="Abdelmohsen U.R."/>
            <person name="Moitinho-Silva L."/>
            <person name="Horn H."/>
            <person name="Ravasi T."/>
            <person name="Hentschel U."/>
        </authorList>
    </citation>
    <scope>NUCLEOTIDE SEQUENCE [LARGE SCALE GENOMIC DNA]</scope>
    <source>
        <strain evidence="2 3">EG49</strain>
    </source>
</reference>
<organism evidence="2 3">
    <name type="scientific">Actinokineospora spheciospongiae</name>
    <dbReference type="NCBI Taxonomy" id="909613"/>
    <lineage>
        <taxon>Bacteria</taxon>
        <taxon>Bacillati</taxon>
        <taxon>Actinomycetota</taxon>
        <taxon>Actinomycetes</taxon>
        <taxon>Pseudonocardiales</taxon>
        <taxon>Pseudonocardiaceae</taxon>
        <taxon>Actinokineospora</taxon>
    </lineage>
</organism>
<dbReference type="InterPro" id="IPR036754">
    <property type="entry name" value="YbaK/aa-tRNA-synt-asso_dom_sf"/>
</dbReference>
<comment type="caution">
    <text evidence="2">The sequence shown here is derived from an EMBL/GenBank/DDBJ whole genome shotgun (WGS) entry which is preliminary data.</text>
</comment>
<dbReference type="RefSeq" id="WP_035284302.1">
    <property type="nucleotide sequence ID" value="NZ_AYXG01000139.1"/>
</dbReference>
<evidence type="ECO:0000259" key="1">
    <source>
        <dbReference type="Pfam" id="PF04073"/>
    </source>
</evidence>
<dbReference type="Proteomes" id="UP000019277">
    <property type="component" value="Unassembled WGS sequence"/>
</dbReference>
<dbReference type="eggNOG" id="COG2606">
    <property type="taxonomic scope" value="Bacteria"/>
</dbReference>
<proteinExistence type="predicted"/>
<keyword evidence="3" id="KW-1185">Reference proteome</keyword>
<dbReference type="AlphaFoldDB" id="W7IJ52"/>
<evidence type="ECO:0000313" key="3">
    <source>
        <dbReference type="Proteomes" id="UP000019277"/>
    </source>
</evidence>
<dbReference type="SUPFAM" id="SSF55826">
    <property type="entry name" value="YbaK/ProRS associated domain"/>
    <property type="match status" value="1"/>
</dbReference>
<protein>
    <submittedName>
        <fullName evidence="2">Putative cytoplasmic protein</fullName>
    </submittedName>
</protein>
<name>W7IJ52_9PSEU</name>